<feature type="compositionally biased region" description="Basic and acidic residues" evidence="1">
    <location>
        <begin position="407"/>
        <end position="423"/>
    </location>
</feature>
<feature type="region of interest" description="Disordered" evidence="1">
    <location>
        <begin position="407"/>
        <end position="431"/>
    </location>
</feature>
<dbReference type="Proteomes" id="UP000275719">
    <property type="component" value="Unassembled WGS sequence"/>
</dbReference>
<evidence type="ECO:0000256" key="1">
    <source>
        <dbReference type="SAM" id="MobiDB-lite"/>
    </source>
</evidence>
<dbReference type="RefSeq" id="WP_125017908.1">
    <property type="nucleotide sequence ID" value="NZ_RQVQ01000008.1"/>
</dbReference>
<evidence type="ECO:0000313" key="3">
    <source>
        <dbReference type="Proteomes" id="UP000275719"/>
    </source>
</evidence>
<dbReference type="AlphaFoldDB" id="A0A3P3WDY4"/>
<accession>A0A3P3WDY4</accession>
<keyword evidence="3" id="KW-1185">Reference proteome</keyword>
<protein>
    <submittedName>
        <fullName evidence="2">Uncharacterized protein</fullName>
    </submittedName>
</protein>
<reference evidence="2 3" key="1">
    <citation type="submission" date="2018-11" db="EMBL/GenBank/DDBJ databases">
        <title>Flavobacterium sp. nov., YIM 102701-2 draft genome.</title>
        <authorList>
            <person name="Li G."/>
            <person name="Jiang Y."/>
        </authorList>
    </citation>
    <scope>NUCLEOTIDE SEQUENCE [LARGE SCALE GENOMIC DNA]</scope>
    <source>
        <strain evidence="2 3">YIM 102701-2</strain>
    </source>
</reference>
<evidence type="ECO:0000313" key="2">
    <source>
        <dbReference type="EMBL" id="RRJ91839.1"/>
    </source>
</evidence>
<proteinExistence type="predicted"/>
<organism evidence="2 3">
    <name type="scientific">Paenimyroides tangerinum</name>
    <dbReference type="NCBI Taxonomy" id="2488728"/>
    <lineage>
        <taxon>Bacteria</taxon>
        <taxon>Pseudomonadati</taxon>
        <taxon>Bacteroidota</taxon>
        <taxon>Flavobacteriia</taxon>
        <taxon>Flavobacteriales</taxon>
        <taxon>Flavobacteriaceae</taxon>
        <taxon>Paenimyroides</taxon>
    </lineage>
</organism>
<dbReference type="EMBL" id="RQVQ01000008">
    <property type="protein sequence ID" value="RRJ91839.1"/>
    <property type="molecule type" value="Genomic_DNA"/>
</dbReference>
<gene>
    <name evidence="2" type="ORF">EG240_04580</name>
</gene>
<sequence>MHIYTYDLYGQNIRIELKENGKTLKANSYEEGFVINSHKDNAKSKGDDNAETTYEINESEDFFYSEIDIYQFSKDDVAQPPLGATIGYLIDPSKENDNEQLTKKKENNIEIIKTSLSVQKAVLTFFIDPAWFKNQHTIVIHPTIHFFGKAVTLNCPLRASLNVIPDFRMPEMGNKPVFVDNVETNIEAFQPCRYNFFKVNDGSREVDLIEDKSIPPINVFELVAGTVNNTSNISISLDTDTTKCNFEGTPIDHEGRVIEIIEYPEKVFEGITEKEEKSSISGSSFLNVQIGGKKTNVSSKTEITLNKSLEVYTKTDKELKFKARFIYDYSPIKFWSISVNPIFRYFWLGEGVPSNTYKIQTHTCGWQHAVAIKTYPDVTWNLKLSYKNSKIEKELINNQRYKDTNNAKFKREPQKWTSSKDRSIGISLSAT</sequence>
<comment type="caution">
    <text evidence="2">The sequence shown here is derived from an EMBL/GenBank/DDBJ whole genome shotgun (WGS) entry which is preliminary data.</text>
</comment>
<name>A0A3P3WDY4_9FLAO</name>
<dbReference type="OrthoDB" id="719419at2"/>